<evidence type="ECO:0008006" key="3">
    <source>
        <dbReference type="Google" id="ProtNLM"/>
    </source>
</evidence>
<evidence type="ECO:0000313" key="1">
    <source>
        <dbReference type="EMBL" id="KIW91461.1"/>
    </source>
</evidence>
<proteinExistence type="predicted"/>
<dbReference type="OrthoDB" id="447346at2759"/>
<dbReference type="Proteomes" id="UP000053789">
    <property type="component" value="Unassembled WGS sequence"/>
</dbReference>
<dbReference type="SUPFAM" id="SSF54593">
    <property type="entry name" value="Glyoxalase/Bleomycin resistance protein/Dihydroxybiphenyl dioxygenase"/>
    <property type="match status" value="1"/>
</dbReference>
<dbReference type="RefSeq" id="XP_016618130.1">
    <property type="nucleotide sequence ID" value="XM_016766085.1"/>
</dbReference>
<dbReference type="GeneID" id="27701285"/>
<keyword evidence="2" id="KW-1185">Reference proteome</keyword>
<dbReference type="HOGENOM" id="CLU_2687618_0_0_1"/>
<dbReference type="Gene3D" id="3.10.180.10">
    <property type="entry name" value="2,3-Dihydroxybiphenyl 1,2-Dioxygenase, domain 1"/>
    <property type="match status" value="1"/>
</dbReference>
<evidence type="ECO:0000313" key="2">
    <source>
        <dbReference type="Proteomes" id="UP000053789"/>
    </source>
</evidence>
<gene>
    <name evidence="1" type="ORF">Z519_08357</name>
</gene>
<dbReference type="InterPro" id="IPR029068">
    <property type="entry name" value="Glyas_Bleomycin-R_OHBP_Dase"/>
</dbReference>
<organism evidence="1 2">
    <name type="scientific">Cladophialophora bantiana (strain ATCC 10958 / CBS 173.52 / CDC B-1940 / NIH 8579)</name>
    <name type="common">Xylohypha bantiana</name>
    <dbReference type="NCBI Taxonomy" id="1442370"/>
    <lineage>
        <taxon>Eukaryota</taxon>
        <taxon>Fungi</taxon>
        <taxon>Dikarya</taxon>
        <taxon>Ascomycota</taxon>
        <taxon>Pezizomycotina</taxon>
        <taxon>Eurotiomycetes</taxon>
        <taxon>Chaetothyriomycetidae</taxon>
        <taxon>Chaetothyriales</taxon>
        <taxon>Herpotrichiellaceae</taxon>
        <taxon>Cladophialophora</taxon>
    </lineage>
</organism>
<protein>
    <recommendedName>
        <fullName evidence="3">VOC domain-containing protein</fullName>
    </recommendedName>
</protein>
<dbReference type="AlphaFoldDB" id="A0A0D2EN98"/>
<reference evidence="1" key="1">
    <citation type="submission" date="2015-01" db="EMBL/GenBank/DDBJ databases">
        <title>The Genome Sequence of Cladophialophora bantiana CBS 173.52.</title>
        <authorList>
            <consortium name="The Broad Institute Genomics Platform"/>
            <person name="Cuomo C."/>
            <person name="de Hoog S."/>
            <person name="Gorbushina A."/>
            <person name="Stielow B."/>
            <person name="Teixiera M."/>
            <person name="Abouelleil A."/>
            <person name="Chapman S.B."/>
            <person name="Priest M."/>
            <person name="Young S.K."/>
            <person name="Wortman J."/>
            <person name="Nusbaum C."/>
            <person name="Birren B."/>
        </authorList>
    </citation>
    <scope>NUCLEOTIDE SEQUENCE [LARGE SCALE GENOMIC DNA]</scope>
    <source>
        <strain evidence="1">CBS 173.52</strain>
    </source>
</reference>
<name>A0A0D2EN98_CLAB1</name>
<sequence>MDKTNILDTRDPMDKDRVGVHTVFAVRDITESLDLVKENGGHTHLDKTGMGPKMGFVARFVDPEGNLMGLYAMS</sequence>
<dbReference type="EMBL" id="KN846991">
    <property type="protein sequence ID" value="KIW91461.1"/>
    <property type="molecule type" value="Genomic_DNA"/>
</dbReference>
<dbReference type="VEuPathDB" id="FungiDB:Z519_08357"/>
<accession>A0A0D2EN98</accession>